<dbReference type="Gene3D" id="3.30.1520.10">
    <property type="entry name" value="Phox-like domain"/>
    <property type="match status" value="1"/>
</dbReference>
<accession>A7RSZ1</accession>
<gene>
    <name evidence="4" type="ORF">NEMVEDRAFT_v1g162324</name>
</gene>
<dbReference type="eggNOG" id="KOG1259">
    <property type="taxonomic scope" value="Eukaryota"/>
</dbReference>
<dbReference type="SUPFAM" id="SSF64268">
    <property type="entry name" value="PX domain"/>
    <property type="match status" value="1"/>
</dbReference>
<dbReference type="InterPro" id="IPR001683">
    <property type="entry name" value="PX_dom"/>
</dbReference>
<dbReference type="InterPro" id="IPR036871">
    <property type="entry name" value="PX_dom_sf"/>
</dbReference>
<dbReference type="Pfam" id="PF00787">
    <property type="entry name" value="PX"/>
    <property type="match status" value="1"/>
</dbReference>
<evidence type="ECO:0000313" key="4">
    <source>
        <dbReference type="EMBL" id="EDO45359.1"/>
    </source>
</evidence>
<dbReference type="STRING" id="45351.A7RSZ1"/>
<dbReference type="SUPFAM" id="SSF52075">
    <property type="entry name" value="Outer arm dynein light chain 1"/>
    <property type="match status" value="1"/>
</dbReference>
<name>A7RSZ1_NEMVE</name>
<dbReference type="Pfam" id="PF12799">
    <property type="entry name" value="LRR_4"/>
    <property type="match status" value="2"/>
</dbReference>
<dbReference type="PRINTS" id="PR00019">
    <property type="entry name" value="LEURICHRPT"/>
</dbReference>
<dbReference type="GO" id="GO:0005737">
    <property type="term" value="C:cytoplasm"/>
    <property type="evidence" value="ECO:0000318"/>
    <property type="project" value="GO_Central"/>
</dbReference>
<dbReference type="AlphaFoldDB" id="A7RSZ1"/>
<dbReference type="HOGENOM" id="CLU_029070_0_0_1"/>
<dbReference type="InterPro" id="IPR032675">
    <property type="entry name" value="LRR_dom_sf"/>
</dbReference>
<evidence type="ECO:0000259" key="3">
    <source>
        <dbReference type="PROSITE" id="PS50195"/>
    </source>
</evidence>
<dbReference type="PANTHER" id="PTHR15454">
    <property type="entry name" value="NISCHARIN RELATED"/>
    <property type="match status" value="1"/>
</dbReference>
<dbReference type="PhylomeDB" id="A7RSZ1"/>
<feature type="domain" description="PX" evidence="3">
    <location>
        <begin position="1"/>
        <end position="109"/>
    </location>
</feature>
<sequence>MKIRKIEVPAAEVIDGYAVYYVEVFITEYSWLVRKRYREFRELHDKLVKEYHIDQSLLPPKKYFGNLDPDYIETRRLLLEIYLHKLLEKFEDNLPDQLDNFLEGFKYDVCGVTYNLAKELFETGDKILLDKQPYTFTPLQLYCITKRLALPVPTCDVHNIHAEIGNLYDFIQNLSHLKIVGKGQQFHLSDNVDFKYDLSLFKSLSNLEVSCIEMEAVQGLCQLLTQLKSLTVHQSAHLLKARIPHTTWNLFTPIGTTNGSSYLTPNSNFHTWTDIRMADFSNNHFPYIDESVSLLPNIESLNLSHNCIEEINHLESLSELEVLDLSHNKLRAIPTNLNAKLGNIRKLNLANNQLSCVDGLEKLYSLVELDLRSNLLTEVSSVVLIGDLPCLENLHLEGNPLTKESSYRVRVLSGFGERARLVWYIA</sequence>
<dbReference type="InParanoid" id="A7RSZ1"/>
<protein>
    <recommendedName>
        <fullName evidence="3">PX domain-containing protein</fullName>
    </recommendedName>
</protein>
<evidence type="ECO:0000256" key="1">
    <source>
        <dbReference type="ARBA" id="ARBA00022614"/>
    </source>
</evidence>
<dbReference type="GO" id="GO:0035091">
    <property type="term" value="F:phosphatidylinositol binding"/>
    <property type="evidence" value="ECO:0007669"/>
    <property type="project" value="InterPro"/>
</dbReference>
<dbReference type="SMART" id="SM00312">
    <property type="entry name" value="PX"/>
    <property type="match status" value="1"/>
</dbReference>
<dbReference type="PROSITE" id="PS50195">
    <property type="entry name" value="PX"/>
    <property type="match status" value="1"/>
</dbReference>
<dbReference type="SMART" id="SM00369">
    <property type="entry name" value="LRR_TYP"/>
    <property type="match status" value="5"/>
</dbReference>
<dbReference type="EMBL" id="DS469536">
    <property type="protein sequence ID" value="EDO45359.1"/>
    <property type="molecule type" value="Genomic_DNA"/>
</dbReference>
<dbReference type="SMART" id="SM00365">
    <property type="entry name" value="LRR_SD22"/>
    <property type="match status" value="3"/>
</dbReference>
<proteinExistence type="predicted"/>
<dbReference type="InterPro" id="IPR001611">
    <property type="entry name" value="Leu-rich_rpt"/>
</dbReference>
<evidence type="ECO:0000256" key="2">
    <source>
        <dbReference type="ARBA" id="ARBA00022737"/>
    </source>
</evidence>
<keyword evidence="1" id="KW-0433">Leucine-rich repeat</keyword>
<dbReference type="PROSITE" id="PS51450">
    <property type="entry name" value="LRR"/>
    <property type="match status" value="3"/>
</dbReference>
<dbReference type="InterPro" id="IPR003591">
    <property type="entry name" value="Leu-rich_rpt_typical-subtyp"/>
</dbReference>
<dbReference type="InterPro" id="IPR025875">
    <property type="entry name" value="Leu-rich_rpt_4"/>
</dbReference>
<evidence type="ECO:0000313" key="5">
    <source>
        <dbReference type="Proteomes" id="UP000001593"/>
    </source>
</evidence>
<reference evidence="4 5" key="1">
    <citation type="journal article" date="2007" name="Science">
        <title>Sea anemone genome reveals ancestral eumetazoan gene repertoire and genomic organization.</title>
        <authorList>
            <person name="Putnam N.H."/>
            <person name="Srivastava M."/>
            <person name="Hellsten U."/>
            <person name="Dirks B."/>
            <person name="Chapman J."/>
            <person name="Salamov A."/>
            <person name="Terry A."/>
            <person name="Shapiro H."/>
            <person name="Lindquist E."/>
            <person name="Kapitonov V.V."/>
            <person name="Jurka J."/>
            <person name="Genikhovich G."/>
            <person name="Grigoriev I.V."/>
            <person name="Lucas S.M."/>
            <person name="Steele R.E."/>
            <person name="Finnerty J.R."/>
            <person name="Technau U."/>
            <person name="Martindale M.Q."/>
            <person name="Rokhsar D.S."/>
        </authorList>
    </citation>
    <scope>NUCLEOTIDE SEQUENCE [LARGE SCALE GENOMIC DNA]</scope>
    <source>
        <strain evidence="5">CH2 X CH6</strain>
    </source>
</reference>
<dbReference type="PANTHER" id="PTHR15454:SF35">
    <property type="entry name" value="NISCHARIN"/>
    <property type="match status" value="1"/>
</dbReference>
<dbReference type="Gene3D" id="3.80.10.10">
    <property type="entry name" value="Ribonuclease Inhibitor"/>
    <property type="match status" value="2"/>
</dbReference>
<keyword evidence="2" id="KW-0677">Repeat</keyword>
<organism evidence="4 5">
    <name type="scientific">Nematostella vectensis</name>
    <name type="common">Starlet sea anemone</name>
    <dbReference type="NCBI Taxonomy" id="45351"/>
    <lineage>
        <taxon>Eukaryota</taxon>
        <taxon>Metazoa</taxon>
        <taxon>Cnidaria</taxon>
        <taxon>Anthozoa</taxon>
        <taxon>Hexacorallia</taxon>
        <taxon>Actiniaria</taxon>
        <taxon>Edwardsiidae</taxon>
        <taxon>Nematostella</taxon>
    </lineage>
</organism>
<keyword evidence="5" id="KW-1185">Reference proteome</keyword>
<dbReference type="OMA" id="HKMDVWY"/>
<dbReference type="FunFam" id="3.30.1520.10:FF:000020">
    <property type="entry name" value="nischarin isoform X1"/>
    <property type="match status" value="1"/>
</dbReference>
<dbReference type="Proteomes" id="UP000001593">
    <property type="component" value="Unassembled WGS sequence"/>
</dbReference>
<dbReference type="FunFam" id="3.80.10.10:FF:000732">
    <property type="entry name" value="GD11101"/>
    <property type="match status" value="1"/>
</dbReference>